<evidence type="ECO:0000256" key="8">
    <source>
        <dbReference type="ARBA" id="ARBA00047207"/>
    </source>
</evidence>
<dbReference type="InterPro" id="IPR036388">
    <property type="entry name" value="WH-like_DNA-bd_sf"/>
</dbReference>
<dbReference type="GO" id="GO:0003677">
    <property type="term" value="F:DNA binding"/>
    <property type="evidence" value="ECO:0007669"/>
    <property type="project" value="UniProtKB-KW"/>
</dbReference>
<dbReference type="SUPFAM" id="SSF46785">
    <property type="entry name" value="Winged helix' DNA-binding domain"/>
    <property type="match status" value="1"/>
</dbReference>
<dbReference type="SMART" id="SM00347">
    <property type="entry name" value="HTH_MARR"/>
    <property type="match status" value="1"/>
</dbReference>
<dbReference type="InterPro" id="IPR000835">
    <property type="entry name" value="HTH_MarR-typ"/>
</dbReference>
<evidence type="ECO:0000256" key="7">
    <source>
        <dbReference type="ARBA" id="ARBA00047188"/>
    </source>
</evidence>
<dbReference type="Pfam" id="PF22381">
    <property type="entry name" value="Staph_reg_Sar_Rot"/>
    <property type="match status" value="1"/>
</dbReference>
<evidence type="ECO:0000256" key="5">
    <source>
        <dbReference type="ARBA" id="ARBA00023163"/>
    </source>
</evidence>
<dbReference type="Gene3D" id="1.10.10.10">
    <property type="entry name" value="Winged helix-like DNA-binding domain superfamily/Winged helix DNA-binding domain"/>
    <property type="match status" value="1"/>
</dbReference>
<dbReference type="GO" id="GO:0003700">
    <property type="term" value="F:DNA-binding transcription factor activity"/>
    <property type="evidence" value="ECO:0007669"/>
    <property type="project" value="InterPro"/>
</dbReference>
<evidence type="ECO:0000313" key="11">
    <source>
        <dbReference type="Proteomes" id="UP000199532"/>
    </source>
</evidence>
<name>A0A1H6S859_9BACT</name>
<dbReference type="AlphaFoldDB" id="A0A1H6S859"/>
<dbReference type="OrthoDB" id="9806864at2"/>
<feature type="domain" description="HTH marR-type" evidence="9">
    <location>
        <begin position="7"/>
        <end position="137"/>
    </location>
</feature>
<dbReference type="EMBL" id="FNXY01000002">
    <property type="protein sequence ID" value="SEI60210.1"/>
    <property type="molecule type" value="Genomic_DNA"/>
</dbReference>
<comment type="similarity">
    <text evidence="6">Belongs to the SarZ family.</text>
</comment>
<keyword evidence="3" id="KW-0805">Transcription regulation</keyword>
<keyword evidence="2" id="KW-0963">Cytoplasm</keyword>
<evidence type="ECO:0000256" key="2">
    <source>
        <dbReference type="ARBA" id="ARBA00022490"/>
    </source>
</evidence>
<dbReference type="PROSITE" id="PS50995">
    <property type="entry name" value="HTH_MARR_2"/>
    <property type="match status" value="1"/>
</dbReference>
<evidence type="ECO:0000256" key="1">
    <source>
        <dbReference type="ARBA" id="ARBA00004496"/>
    </source>
</evidence>
<dbReference type="FunFam" id="1.10.10.10:FF:000163">
    <property type="entry name" value="MarR family transcriptional regulator"/>
    <property type="match status" value="1"/>
</dbReference>
<proteinExistence type="inferred from homology"/>
<evidence type="ECO:0000313" key="10">
    <source>
        <dbReference type="EMBL" id="SEI60210.1"/>
    </source>
</evidence>
<dbReference type="RefSeq" id="WP_090334277.1">
    <property type="nucleotide sequence ID" value="NZ_FNXY01000002.1"/>
</dbReference>
<reference evidence="10 11" key="1">
    <citation type="submission" date="2016-10" db="EMBL/GenBank/DDBJ databases">
        <authorList>
            <person name="de Groot N.N."/>
        </authorList>
    </citation>
    <scope>NUCLEOTIDE SEQUENCE [LARGE SCALE GENOMIC DNA]</scope>
    <source>
        <strain evidence="10 11">DSM 19938</strain>
    </source>
</reference>
<gene>
    <name evidence="10" type="ORF">SAMN04487995_1593</name>
</gene>
<dbReference type="GO" id="GO:0005737">
    <property type="term" value="C:cytoplasm"/>
    <property type="evidence" value="ECO:0007669"/>
    <property type="project" value="UniProtKB-SubCell"/>
</dbReference>
<keyword evidence="11" id="KW-1185">Reference proteome</keyword>
<dbReference type="InterPro" id="IPR055166">
    <property type="entry name" value="Transc_reg_Sar_Rot_HTH"/>
</dbReference>
<sequence length="148" mass="17000">MELLKLSNQLCFPLYALSRKVTSHYLPLLDKIGLTYPQYLVMLVLWEENGVSVKELGYKLMLDSGTLSPMLKKLEDRELITRKRLKEDERVVIISLTETGEKLKERGAEIPEQIKCSLELTDKEVREMKALATGLLDKINKIEAVHNN</sequence>
<evidence type="ECO:0000256" key="6">
    <source>
        <dbReference type="ARBA" id="ARBA00046337"/>
    </source>
</evidence>
<dbReference type="PANTHER" id="PTHR42756:SF1">
    <property type="entry name" value="TRANSCRIPTIONAL REPRESSOR OF EMRAB OPERON"/>
    <property type="match status" value="1"/>
</dbReference>
<dbReference type="STRING" id="408657.SAMN04487995_1593"/>
<comment type="subcellular location">
    <subcellularLocation>
        <location evidence="1">Cytoplasm</location>
    </subcellularLocation>
</comment>
<organism evidence="10 11">
    <name type="scientific">Dyadobacter koreensis</name>
    <dbReference type="NCBI Taxonomy" id="408657"/>
    <lineage>
        <taxon>Bacteria</taxon>
        <taxon>Pseudomonadati</taxon>
        <taxon>Bacteroidota</taxon>
        <taxon>Cytophagia</taxon>
        <taxon>Cytophagales</taxon>
        <taxon>Spirosomataceae</taxon>
        <taxon>Dyadobacter</taxon>
    </lineage>
</organism>
<protein>
    <recommendedName>
        <fullName evidence="7">HTH-type transcriptional regulator SarZ</fullName>
    </recommendedName>
    <alternativeName>
        <fullName evidence="8">Staphylococcal accessory regulator Z</fullName>
    </alternativeName>
</protein>
<evidence type="ECO:0000259" key="9">
    <source>
        <dbReference type="PROSITE" id="PS50995"/>
    </source>
</evidence>
<evidence type="ECO:0000256" key="4">
    <source>
        <dbReference type="ARBA" id="ARBA00023125"/>
    </source>
</evidence>
<dbReference type="Proteomes" id="UP000199532">
    <property type="component" value="Unassembled WGS sequence"/>
</dbReference>
<keyword evidence="5" id="KW-0804">Transcription</keyword>
<dbReference type="InterPro" id="IPR036390">
    <property type="entry name" value="WH_DNA-bd_sf"/>
</dbReference>
<evidence type="ECO:0000256" key="3">
    <source>
        <dbReference type="ARBA" id="ARBA00023015"/>
    </source>
</evidence>
<dbReference type="PRINTS" id="PR00598">
    <property type="entry name" value="HTHMARR"/>
</dbReference>
<dbReference type="PANTHER" id="PTHR42756">
    <property type="entry name" value="TRANSCRIPTIONAL REGULATOR, MARR"/>
    <property type="match status" value="1"/>
</dbReference>
<keyword evidence="4 10" id="KW-0238">DNA-binding</keyword>
<accession>A0A1H6S859</accession>